<evidence type="ECO:0000256" key="5">
    <source>
        <dbReference type="ARBA" id="ARBA00023098"/>
    </source>
</evidence>
<feature type="domain" description="UDP-3-O-[3-hydroxymyristoyl] glucosamine N-acyltransferase non-repeat region" evidence="8">
    <location>
        <begin position="35"/>
        <end position="99"/>
    </location>
</feature>
<dbReference type="GO" id="GO:0016410">
    <property type="term" value="F:N-acyltransferase activity"/>
    <property type="evidence" value="ECO:0007669"/>
    <property type="project" value="InterPro"/>
</dbReference>
<evidence type="ECO:0000313" key="9">
    <source>
        <dbReference type="EMBL" id="GGD39451.1"/>
    </source>
</evidence>
<comment type="caution">
    <text evidence="9">The sequence shown here is derived from an EMBL/GenBank/DDBJ whole genome shotgun (WGS) entry which is preliminary data.</text>
</comment>
<dbReference type="Proteomes" id="UP000613160">
    <property type="component" value="Unassembled WGS sequence"/>
</dbReference>
<keyword evidence="1 7" id="KW-0444">Lipid biosynthesis</keyword>
<dbReference type="Gene3D" id="2.160.10.10">
    <property type="entry name" value="Hexapeptide repeat proteins"/>
    <property type="match status" value="1"/>
</dbReference>
<dbReference type="InterPro" id="IPR001451">
    <property type="entry name" value="Hexapep"/>
</dbReference>
<comment type="function">
    <text evidence="7">Catalyzes the N-acylation of UDP-3-O-acylglucosamine using 3-hydroxyacyl-ACP as the acyl donor. Is involved in the biosynthesis of lipid A, a phosphorylated glycolipid that anchors the lipopolysaccharide to the outer membrane of the cell.</text>
</comment>
<dbReference type="GO" id="GO:0016020">
    <property type="term" value="C:membrane"/>
    <property type="evidence" value="ECO:0007669"/>
    <property type="project" value="GOC"/>
</dbReference>
<feature type="active site" description="Proton acceptor" evidence="7">
    <location>
        <position position="256"/>
    </location>
</feature>
<dbReference type="InterPro" id="IPR020573">
    <property type="entry name" value="UDP_GlcNAc_AcTrfase_non-rep"/>
</dbReference>
<dbReference type="HAMAP" id="MF_00523">
    <property type="entry name" value="LpxD"/>
    <property type="match status" value="1"/>
</dbReference>
<dbReference type="PANTHER" id="PTHR43378">
    <property type="entry name" value="UDP-3-O-ACYLGLUCOSAMINE N-ACYLTRANSFERASE"/>
    <property type="match status" value="1"/>
</dbReference>
<protein>
    <recommendedName>
        <fullName evidence="7">UDP-3-O-acylglucosamine N-acyltransferase</fullName>
        <ecNumber evidence="7">2.3.1.191</ecNumber>
    </recommendedName>
</protein>
<dbReference type="InterPro" id="IPR007691">
    <property type="entry name" value="LpxD"/>
</dbReference>
<reference evidence="9" key="1">
    <citation type="journal article" date="2014" name="Int. J. Syst. Evol. Microbiol.">
        <title>Complete genome sequence of Corynebacterium casei LMG S-19264T (=DSM 44701T), isolated from a smear-ripened cheese.</title>
        <authorList>
            <consortium name="US DOE Joint Genome Institute (JGI-PGF)"/>
            <person name="Walter F."/>
            <person name="Albersmeier A."/>
            <person name="Kalinowski J."/>
            <person name="Ruckert C."/>
        </authorList>
    </citation>
    <scope>NUCLEOTIDE SEQUENCE</scope>
    <source>
        <strain evidence="9">CGMCC 1.15493</strain>
    </source>
</reference>
<evidence type="ECO:0000256" key="6">
    <source>
        <dbReference type="ARBA" id="ARBA00023315"/>
    </source>
</evidence>
<dbReference type="Pfam" id="PF04613">
    <property type="entry name" value="LpxD"/>
    <property type="match status" value="1"/>
</dbReference>
<dbReference type="PROSITE" id="PS00101">
    <property type="entry name" value="HEXAPEP_TRANSFERASES"/>
    <property type="match status" value="1"/>
</dbReference>
<evidence type="ECO:0000256" key="4">
    <source>
        <dbReference type="ARBA" id="ARBA00022737"/>
    </source>
</evidence>
<comment type="subunit">
    <text evidence="7">Homotrimer.</text>
</comment>
<evidence type="ECO:0000259" key="8">
    <source>
        <dbReference type="Pfam" id="PF04613"/>
    </source>
</evidence>
<evidence type="ECO:0000256" key="7">
    <source>
        <dbReference type="HAMAP-Rule" id="MF_00523"/>
    </source>
</evidence>
<dbReference type="GO" id="GO:0009245">
    <property type="term" value="P:lipid A biosynthetic process"/>
    <property type="evidence" value="ECO:0007669"/>
    <property type="project" value="UniProtKB-UniRule"/>
</dbReference>
<evidence type="ECO:0000256" key="2">
    <source>
        <dbReference type="ARBA" id="ARBA00022556"/>
    </source>
</evidence>
<comment type="catalytic activity">
    <reaction evidence="7">
        <text>a UDP-3-O-[(3R)-3-hydroxyacyl]-alpha-D-glucosamine + a (3R)-hydroxyacyl-[ACP] = a UDP-2-N,3-O-bis[(3R)-3-hydroxyacyl]-alpha-D-glucosamine + holo-[ACP] + H(+)</text>
        <dbReference type="Rhea" id="RHEA:53836"/>
        <dbReference type="Rhea" id="RHEA-COMP:9685"/>
        <dbReference type="Rhea" id="RHEA-COMP:9945"/>
        <dbReference type="ChEBI" id="CHEBI:15378"/>
        <dbReference type="ChEBI" id="CHEBI:64479"/>
        <dbReference type="ChEBI" id="CHEBI:78827"/>
        <dbReference type="ChEBI" id="CHEBI:137740"/>
        <dbReference type="ChEBI" id="CHEBI:137748"/>
        <dbReference type="EC" id="2.3.1.191"/>
    </reaction>
</comment>
<dbReference type="CDD" id="cd03352">
    <property type="entry name" value="LbH_LpxD"/>
    <property type="match status" value="1"/>
</dbReference>
<dbReference type="NCBIfam" id="NF002060">
    <property type="entry name" value="PRK00892.1"/>
    <property type="match status" value="1"/>
</dbReference>
<dbReference type="InterPro" id="IPR018357">
    <property type="entry name" value="Hexapep_transf_CS"/>
</dbReference>
<dbReference type="GO" id="GO:0103118">
    <property type="term" value="F:UDP-3-O-[(3R)-3-hydroxyacyl]-glucosamine N-acyltransferase activity"/>
    <property type="evidence" value="ECO:0007669"/>
    <property type="project" value="UniProtKB-EC"/>
</dbReference>
<dbReference type="InterPro" id="IPR011004">
    <property type="entry name" value="Trimer_LpxA-like_sf"/>
</dbReference>
<comment type="pathway">
    <text evidence="7">Bacterial outer membrane biogenesis; LPS lipid A biosynthesis.</text>
</comment>
<evidence type="ECO:0000313" key="10">
    <source>
        <dbReference type="Proteomes" id="UP000613160"/>
    </source>
</evidence>
<dbReference type="Gene3D" id="3.40.1390.10">
    <property type="entry name" value="MurE/MurF, N-terminal domain"/>
    <property type="match status" value="1"/>
</dbReference>
<keyword evidence="5 7" id="KW-0443">Lipid metabolism</keyword>
<dbReference type="AlphaFoldDB" id="A0A916YCK6"/>
<dbReference type="NCBIfam" id="TIGR01853">
    <property type="entry name" value="lipid_A_lpxD"/>
    <property type="match status" value="1"/>
</dbReference>
<dbReference type="SUPFAM" id="SSF51161">
    <property type="entry name" value="Trimeric LpxA-like enzymes"/>
    <property type="match status" value="1"/>
</dbReference>
<dbReference type="EMBL" id="BMJJ01000015">
    <property type="protein sequence ID" value="GGD39451.1"/>
    <property type="molecule type" value="Genomic_DNA"/>
</dbReference>
<sequence length="357" mass="37237">MTETRFYPKGEGMTLAELAALCEGELRDGADAGHRVDGLAALDDAGPRDIGFFDNNRYAAVLAETRAGGVLIARRSVHLVPPGVAALVVRDPGRAFALAGRALFPDALLPTGLELGGISDRAFVDPSAVLEEGVIVEPQAVIGPRAVIGRGTHVGAGAVIGPGCQIGRDCRIGWHASIQHALIGDRVILHPGVRLGQDGFGYSAGRDGILKMVQIGRVIIQDGVEIGANTTIDRGAIRDTVIGENTKIDNQVQIGHNVRVGRNCMIVAQVALAGSVTLGDGVAIGGQSAVNNHVTVGDGAQIAAISSVAGDVPAGARWGGVPAKPVRDWFREVTWVSEMAKQRRVPEVRHGRDDNDA</sequence>
<gene>
    <name evidence="7 9" type="primary">lpxD</name>
    <name evidence="9" type="ORF">GCM10011335_47680</name>
</gene>
<keyword evidence="3 7" id="KW-0808">Transferase</keyword>
<dbReference type="Pfam" id="PF00132">
    <property type="entry name" value="Hexapep"/>
    <property type="match status" value="2"/>
</dbReference>
<keyword evidence="4 7" id="KW-0677">Repeat</keyword>
<organism evidence="9 10">
    <name type="scientific">Aureimonas glaciei</name>
    <dbReference type="NCBI Taxonomy" id="1776957"/>
    <lineage>
        <taxon>Bacteria</taxon>
        <taxon>Pseudomonadati</taxon>
        <taxon>Pseudomonadota</taxon>
        <taxon>Alphaproteobacteria</taxon>
        <taxon>Hyphomicrobiales</taxon>
        <taxon>Aurantimonadaceae</taxon>
        <taxon>Aureimonas</taxon>
    </lineage>
</organism>
<evidence type="ECO:0000256" key="1">
    <source>
        <dbReference type="ARBA" id="ARBA00022516"/>
    </source>
</evidence>
<comment type="similarity">
    <text evidence="7">Belongs to the transferase hexapeptide repeat family. LpxD subfamily.</text>
</comment>
<keyword evidence="2 7" id="KW-0441">Lipid A biosynthesis</keyword>
<name>A0A916YCK6_9HYPH</name>
<accession>A0A916YCK6</accession>
<dbReference type="PANTHER" id="PTHR43378:SF2">
    <property type="entry name" value="UDP-3-O-ACYLGLUCOSAMINE N-ACYLTRANSFERASE 1, MITOCHONDRIAL-RELATED"/>
    <property type="match status" value="1"/>
</dbReference>
<keyword evidence="10" id="KW-1185">Reference proteome</keyword>
<dbReference type="RefSeq" id="WP_188854951.1">
    <property type="nucleotide sequence ID" value="NZ_BMJJ01000015.1"/>
</dbReference>
<dbReference type="EC" id="2.3.1.191" evidence="7"/>
<reference evidence="9" key="2">
    <citation type="submission" date="2020-09" db="EMBL/GenBank/DDBJ databases">
        <authorList>
            <person name="Sun Q."/>
            <person name="Zhou Y."/>
        </authorList>
    </citation>
    <scope>NUCLEOTIDE SEQUENCE</scope>
    <source>
        <strain evidence="9">CGMCC 1.15493</strain>
    </source>
</reference>
<proteinExistence type="inferred from homology"/>
<evidence type="ECO:0000256" key="3">
    <source>
        <dbReference type="ARBA" id="ARBA00022679"/>
    </source>
</evidence>
<keyword evidence="6 7" id="KW-0012">Acyltransferase</keyword>